<dbReference type="GO" id="GO:0008483">
    <property type="term" value="F:transaminase activity"/>
    <property type="evidence" value="ECO:0007669"/>
    <property type="project" value="UniProtKB-KW"/>
</dbReference>
<dbReference type="InterPro" id="IPR015422">
    <property type="entry name" value="PyrdxlP-dep_Trfase_small"/>
</dbReference>
<dbReference type="Gene3D" id="3.90.1150.10">
    <property type="entry name" value="Aspartate Aminotransferase, domain 1"/>
    <property type="match status" value="1"/>
</dbReference>
<evidence type="ECO:0000256" key="2">
    <source>
        <dbReference type="ARBA" id="ARBA00022576"/>
    </source>
</evidence>
<dbReference type="EMBL" id="FNBE01000008">
    <property type="protein sequence ID" value="SDF98103.1"/>
    <property type="molecule type" value="Genomic_DNA"/>
</dbReference>
<evidence type="ECO:0000256" key="3">
    <source>
        <dbReference type="ARBA" id="ARBA00022679"/>
    </source>
</evidence>
<evidence type="ECO:0000313" key="7">
    <source>
        <dbReference type="Proteomes" id="UP000198967"/>
    </source>
</evidence>
<accession>A0A1G7QHV8</accession>
<evidence type="ECO:0000256" key="1">
    <source>
        <dbReference type="ARBA" id="ARBA00001933"/>
    </source>
</evidence>
<dbReference type="EC" id="2.6.1.-" evidence="4"/>
<name>A0A1G7QHV8_PSEOR</name>
<comment type="similarity">
    <text evidence="4">Belongs to the class-I pyridoxal-phosphate-dependent aminotransferase family.</text>
</comment>
<dbReference type="InterPro" id="IPR004839">
    <property type="entry name" value="Aminotransferase_I/II_large"/>
</dbReference>
<dbReference type="InterPro" id="IPR019880">
    <property type="entry name" value="OxyQ"/>
</dbReference>
<dbReference type="STRING" id="366584.SAMN05216377_10887"/>
<proteinExistence type="inferred from homology"/>
<dbReference type="CDD" id="cd00609">
    <property type="entry name" value="AAT_like"/>
    <property type="match status" value="1"/>
</dbReference>
<keyword evidence="3 4" id="KW-0808">Transferase</keyword>
<reference evidence="6 7" key="1">
    <citation type="submission" date="2016-10" db="EMBL/GenBank/DDBJ databases">
        <authorList>
            <person name="de Groot N.N."/>
        </authorList>
    </citation>
    <scope>NUCLEOTIDE SEQUENCE [LARGE SCALE GENOMIC DNA]</scope>
    <source>
        <strain evidence="6 7">CGMCC 4.3143</strain>
    </source>
</reference>
<dbReference type="InterPro" id="IPR015424">
    <property type="entry name" value="PyrdxlP-dep_Trfase"/>
</dbReference>
<evidence type="ECO:0000256" key="4">
    <source>
        <dbReference type="RuleBase" id="RU000481"/>
    </source>
</evidence>
<dbReference type="Proteomes" id="UP000198967">
    <property type="component" value="Unassembled WGS sequence"/>
</dbReference>
<gene>
    <name evidence="6" type="ORF">SAMN05216377_10887</name>
</gene>
<dbReference type="InterPro" id="IPR015421">
    <property type="entry name" value="PyrdxlP-dep_Trfase_major"/>
</dbReference>
<keyword evidence="7" id="KW-1185">Reference proteome</keyword>
<dbReference type="InterPro" id="IPR050881">
    <property type="entry name" value="LL-DAP_aminotransferase"/>
</dbReference>
<organism evidence="6 7">
    <name type="scientific">Pseudonocardia oroxyli</name>
    <dbReference type="NCBI Taxonomy" id="366584"/>
    <lineage>
        <taxon>Bacteria</taxon>
        <taxon>Bacillati</taxon>
        <taxon>Actinomycetota</taxon>
        <taxon>Actinomycetes</taxon>
        <taxon>Pseudonocardiales</taxon>
        <taxon>Pseudonocardiaceae</taxon>
        <taxon>Pseudonocardia</taxon>
    </lineage>
</organism>
<evidence type="ECO:0000259" key="5">
    <source>
        <dbReference type="Pfam" id="PF00155"/>
    </source>
</evidence>
<dbReference type="Gene3D" id="3.40.640.10">
    <property type="entry name" value="Type I PLP-dependent aspartate aminotransferase-like (Major domain)"/>
    <property type="match status" value="1"/>
</dbReference>
<keyword evidence="2 4" id="KW-0032">Aminotransferase</keyword>
<evidence type="ECO:0000313" key="6">
    <source>
        <dbReference type="EMBL" id="SDF98103.1"/>
    </source>
</evidence>
<dbReference type="InterPro" id="IPR004838">
    <property type="entry name" value="NHTrfase_class1_PyrdxlP-BS"/>
</dbReference>
<dbReference type="GO" id="GO:0030170">
    <property type="term" value="F:pyridoxal phosphate binding"/>
    <property type="evidence" value="ECO:0007669"/>
    <property type="project" value="InterPro"/>
</dbReference>
<feature type="domain" description="Aminotransferase class I/classII large" evidence="5">
    <location>
        <begin position="26"/>
        <end position="358"/>
    </location>
</feature>
<dbReference type="NCBIfam" id="TIGR03539">
    <property type="entry name" value="DapC_actino"/>
    <property type="match status" value="1"/>
</dbReference>
<dbReference type="Pfam" id="PF00155">
    <property type="entry name" value="Aminotran_1_2"/>
    <property type="match status" value="1"/>
</dbReference>
<dbReference type="PROSITE" id="PS00105">
    <property type="entry name" value="AA_TRANSFER_CLASS_1"/>
    <property type="match status" value="1"/>
</dbReference>
<sequence length="360" mass="36861">MNRLPDFPWDSLADAKATAAAHPQGLVDLSVGTPVDPVPAVIREALAGPAADVPGYPTTYGPESLRAAVAGSLDRRFGAPVDPAAVLPTIGSKELVAWLPTLLGLGSGDVVGVPETAYPTYEVGALIAGATPVRVADGAPPPPGAKLVWLNSPSNPTGRVLTAPQLRESVAACRAAGAVVASDECYLALSFGAPAVSVLHPSVSEGDHAGLLAVHSFSKSSNLAGYRAAFVAGDPALVKALLEIRKHAGMIVPFPVQAAMAAAAADDAHVAEQVALYEKRRVRLRAALEGAGYRVDHSEAGLYLWTTEGKPCRETIASLAASGILAAPGEFYGAAGASHVRIAVTATDERIDEAVRRLGS</sequence>
<dbReference type="SUPFAM" id="SSF53383">
    <property type="entry name" value="PLP-dependent transferases"/>
    <property type="match status" value="1"/>
</dbReference>
<dbReference type="RefSeq" id="WP_176921322.1">
    <property type="nucleotide sequence ID" value="NZ_FNBE01000008.1"/>
</dbReference>
<dbReference type="AlphaFoldDB" id="A0A1G7QHV8"/>
<comment type="cofactor">
    <cofactor evidence="1 4">
        <name>pyridoxal 5'-phosphate</name>
        <dbReference type="ChEBI" id="CHEBI:597326"/>
    </cofactor>
</comment>
<protein>
    <recommendedName>
        <fullName evidence="4">Aminotransferase</fullName>
        <ecNumber evidence="4">2.6.1.-</ecNumber>
    </recommendedName>
</protein>
<dbReference type="PANTHER" id="PTHR42832:SF3">
    <property type="entry name" value="L-GLUTAMINE--4-(METHYLSULFANYL)-2-OXOBUTANOATE AMINOTRANSFERASE"/>
    <property type="match status" value="1"/>
</dbReference>
<dbReference type="PANTHER" id="PTHR42832">
    <property type="entry name" value="AMINO ACID AMINOTRANSFERASE"/>
    <property type="match status" value="1"/>
</dbReference>